<dbReference type="EMBL" id="JADYXP020000012">
    <property type="protein sequence ID" value="KAL0112380.1"/>
    <property type="molecule type" value="Genomic_DNA"/>
</dbReference>
<comment type="caution">
    <text evidence="2">The sequence shown here is derived from an EMBL/GenBank/DDBJ whole genome shotgun (WGS) entry which is preliminary data.</text>
</comment>
<dbReference type="Proteomes" id="UP001430953">
    <property type="component" value="Unassembled WGS sequence"/>
</dbReference>
<accession>A0AAW2FDZ7</accession>
<feature type="region of interest" description="Disordered" evidence="1">
    <location>
        <begin position="114"/>
        <end position="136"/>
    </location>
</feature>
<protein>
    <submittedName>
        <fullName evidence="2">Uncharacterized protein</fullName>
    </submittedName>
</protein>
<sequence length="136" mass="15093">MRWYFKEVQRDVFSVSPSSGTMFVLTIEKMEAGTEDPVEKIKDRNFREVASLRSTPAAIAARIGRPTFAIRMTFTFPSEAQSTDSPSEDRAGRGQKYVGFFAALGPPEAGVSTAADSMEYLPIGRGLPRRPRDRRG</sequence>
<feature type="compositionally biased region" description="Basic residues" evidence="1">
    <location>
        <begin position="127"/>
        <end position="136"/>
    </location>
</feature>
<reference evidence="2 3" key="1">
    <citation type="submission" date="2023-03" db="EMBL/GenBank/DDBJ databases">
        <title>High recombination rates correlate with genetic variation in Cardiocondyla obscurior ants.</title>
        <authorList>
            <person name="Errbii M."/>
        </authorList>
    </citation>
    <scope>NUCLEOTIDE SEQUENCE [LARGE SCALE GENOMIC DNA]</scope>
    <source>
        <strain evidence="2">Alpha-2009</strain>
        <tissue evidence="2">Whole body</tissue>
    </source>
</reference>
<keyword evidence="3" id="KW-1185">Reference proteome</keyword>
<organism evidence="2 3">
    <name type="scientific">Cardiocondyla obscurior</name>
    <dbReference type="NCBI Taxonomy" id="286306"/>
    <lineage>
        <taxon>Eukaryota</taxon>
        <taxon>Metazoa</taxon>
        <taxon>Ecdysozoa</taxon>
        <taxon>Arthropoda</taxon>
        <taxon>Hexapoda</taxon>
        <taxon>Insecta</taxon>
        <taxon>Pterygota</taxon>
        <taxon>Neoptera</taxon>
        <taxon>Endopterygota</taxon>
        <taxon>Hymenoptera</taxon>
        <taxon>Apocrita</taxon>
        <taxon>Aculeata</taxon>
        <taxon>Formicoidea</taxon>
        <taxon>Formicidae</taxon>
        <taxon>Myrmicinae</taxon>
        <taxon>Cardiocondyla</taxon>
    </lineage>
</organism>
<gene>
    <name evidence="2" type="ORF">PUN28_012014</name>
</gene>
<proteinExistence type="predicted"/>
<evidence type="ECO:0000313" key="3">
    <source>
        <dbReference type="Proteomes" id="UP001430953"/>
    </source>
</evidence>
<evidence type="ECO:0000256" key="1">
    <source>
        <dbReference type="SAM" id="MobiDB-lite"/>
    </source>
</evidence>
<evidence type="ECO:0000313" key="2">
    <source>
        <dbReference type="EMBL" id="KAL0112380.1"/>
    </source>
</evidence>
<name>A0AAW2FDZ7_9HYME</name>
<dbReference type="AlphaFoldDB" id="A0AAW2FDZ7"/>